<reference evidence="3" key="1">
    <citation type="submission" date="2019-12" db="EMBL/GenBank/DDBJ databases">
        <title>Comparative genomics gives insights into the taxonomy of the Azoarcus-Aromatoleum group and reveals separate origins of nif in the plant-associated Azoarcus and non-plant-associated Aromatoleum sub-groups.</title>
        <authorList>
            <person name="Lafos M."/>
            <person name="Maluk M."/>
            <person name="Batista M."/>
            <person name="Junghare M."/>
            <person name="Carmona M."/>
            <person name="Faoro H."/>
            <person name="Cruz L.M."/>
            <person name="Battistoni F."/>
            <person name="De Souza E."/>
            <person name="Pedrosa F."/>
            <person name="Chen W.-M."/>
            <person name="Poole P.S."/>
            <person name="Dixon R.A."/>
            <person name="James E.K."/>
        </authorList>
    </citation>
    <scope>NUCLEOTIDE SEQUENCE</scope>
    <source>
        <strain evidence="3">U120</strain>
    </source>
</reference>
<dbReference type="SUPFAM" id="SSF51735">
    <property type="entry name" value="NAD(P)-binding Rossmann-fold domains"/>
    <property type="match status" value="1"/>
</dbReference>
<gene>
    <name evidence="3" type="ORF">GO608_12230</name>
</gene>
<dbReference type="Gene3D" id="3.40.50.720">
    <property type="entry name" value="NAD(P)-binding Rossmann-like Domain"/>
    <property type="match status" value="1"/>
</dbReference>
<dbReference type="CDD" id="cd05253">
    <property type="entry name" value="UDP_GE_SDE_e"/>
    <property type="match status" value="1"/>
</dbReference>
<dbReference type="PRINTS" id="PR01713">
    <property type="entry name" value="NUCEPIMERASE"/>
</dbReference>
<dbReference type="RefSeq" id="WP_169199335.1">
    <property type="nucleotide sequence ID" value="NZ_WTVH02000010.1"/>
</dbReference>
<protein>
    <submittedName>
        <fullName evidence="3">NAD-dependent epimerase/dehydratase family protein</fullName>
    </submittedName>
</protein>
<keyword evidence="4" id="KW-1185">Reference proteome</keyword>
<comment type="caution">
    <text evidence="3">The sequence shown here is derived from an EMBL/GenBank/DDBJ whole genome shotgun (WGS) entry which is preliminary data.</text>
</comment>
<evidence type="ECO:0000259" key="2">
    <source>
        <dbReference type="Pfam" id="PF01370"/>
    </source>
</evidence>
<dbReference type="InterPro" id="IPR001509">
    <property type="entry name" value="Epimerase_deHydtase"/>
</dbReference>
<evidence type="ECO:0000313" key="3">
    <source>
        <dbReference type="EMBL" id="NMF94094.1"/>
    </source>
</evidence>
<accession>A0ABX1N493</accession>
<dbReference type="Pfam" id="PF01370">
    <property type="entry name" value="Epimerase"/>
    <property type="match status" value="1"/>
</dbReference>
<dbReference type="EMBL" id="WTVH01000023">
    <property type="protein sequence ID" value="NMF94094.1"/>
    <property type="molecule type" value="Genomic_DNA"/>
</dbReference>
<organism evidence="3 4">
    <name type="scientific">Aromatoleum buckelii</name>
    <dbReference type="NCBI Taxonomy" id="200254"/>
    <lineage>
        <taxon>Bacteria</taxon>
        <taxon>Pseudomonadati</taxon>
        <taxon>Pseudomonadota</taxon>
        <taxon>Betaproteobacteria</taxon>
        <taxon>Rhodocyclales</taxon>
        <taxon>Rhodocyclaceae</taxon>
        <taxon>Aromatoleum</taxon>
    </lineage>
</organism>
<evidence type="ECO:0000313" key="4">
    <source>
        <dbReference type="Proteomes" id="UP000601990"/>
    </source>
</evidence>
<dbReference type="PANTHER" id="PTHR43574">
    <property type="entry name" value="EPIMERASE-RELATED"/>
    <property type="match status" value="1"/>
</dbReference>
<keyword evidence="1" id="KW-0520">NAD</keyword>
<name>A0ABX1N493_9RHOO</name>
<feature type="domain" description="NAD-dependent epimerase/dehydratase" evidence="2">
    <location>
        <begin position="3"/>
        <end position="239"/>
    </location>
</feature>
<proteinExistence type="predicted"/>
<dbReference type="InterPro" id="IPR036291">
    <property type="entry name" value="NAD(P)-bd_dom_sf"/>
</dbReference>
<dbReference type="Proteomes" id="UP000601990">
    <property type="component" value="Unassembled WGS sequence"/>
</dbReference>
<sequence>MKVLITGAAGFIGMHVCQVLLGRGDEVVGLDNLNDYYDPRLKEDRLARLTPHPSFRFVKLDVAGRDGMERLFAAERFDRVVHLAAQAGVRYSLQNPHAYVDSNVVGFMNVLEGCRHSRVQHLVYASSSSVYGGNTKMPFSEHDSVDHPVSIYAATKKANELMAHTYSHLYGLPTTGLRFFTVYGPWGRPDMALFLFTRAILEGRSIDVFNHGRMMRDFTYIDDIVEGVVRTLDRVAEPDPGFDALQPDPARSNAPYRVFNIGNHNPVELMAFIEAIEDAIGRKAEKNFLPLQDGDVPATYADTAELNAWTGFAPATPVPEGVARFVSWYRDYYRS</sequence>
<evidence type="ECO:0000256" key="1">
    <source>
        <dbReference type="ARBA" id="ARBA00023027"/>
    </source>
</evidence>